<feature type="domain" description="Peptidase C83" evidence="5">
    <location>
        <begin position="28"/>
        <end position="241"/>
    </location>
</feature>
<dbReference type="InterPro" id="IPR040409">
    <property type="entry name" value="PCS-like"/>
</dbReference>
<dbReference type="AlphaFoldDB" id="A0A3D8VAF0"/>
<dbReference type="Gene3D" id="3.90.70.30">
    <property type="entry name" value="Phytochelatin synthase, N-terminal domain"/>
    <property type="match status" value="1"/>
</dbReference>
<gene>
    <name evidence="6" type="ORF">DX912_13425</name>
</gene>
<dbReference type="GO" id="GO:0016756">
    <property type="term" value="F:glutathione gamma-glutamylcysteinyltransferase activity"/>
    <property type="evidence" value="ECO:0007669"/>
    <property type="project" value="UniProtKB-EC"/>
</dbReference>
<dbReference type="GO" id="GO:0010038">
    <property type="term" value="P:response to metal ion"/>
    <property type="evidence" value="ECO:0007669"/>
    <property type="project" value="InterPro"/>
</dbReference>
<dbReference type="PROSITE" id="PS51443">
    <property type="entry name" value="PCS"/>
    <property type="match status" value="1"/>
</dbReference>
<evidence type="ECO:0000259" key="5">
    <source>
        <dbReference type="PROSITE" id="PS51443"/>
    </source>
</evidence>
<dbReference type="Pfam" id="PF05023">
    <property type="entry name" value="Phytochelatin"/>
    <property type="match status" value="1"/>
</dbReference>
<proteinExistence type="predicted"/>
<keyword evidence="4" id="KW-0479">Metal-binding</keyword>
<evidence type="ECO:0000256" key="3">
    <source>
        <dbReference type="ARBA" id="ARBA00022679"/>
    </source>
</evidence>
<dbReference type="PANTHER" id="PTHR33447:SF20">
    <property type="entry name" value="GLUTATHIONE GAMMA-GLUTAMYLCYSTEINYLTRANSFERASE"/>
    <property type="match status" value="1"/>
</dbReference>
<keyword evidence="2" id="KW-0104">Cadmium</keyword>
<evidence type="ECO:0000313" key="6">
    <source>
        <dbReference type="EMBL" id="RDY66285.1"/>
    </source>
</evidence>
<protein>
    <recommendedName>
        <fullName evidence="1">glutathione gamma-glutamylcysteinyltransferase</fullName>
        <ecNumber evidence="1">2.3.2.15</ecNumber>
    </recommendedName>
</protein>
<reference evidence="6 7" key="1">
    <citation type="submission" date="2018-08" db="EMBL/GenBank/DDBJ databases">
        <title>Lysobacter soli KCTC 22011, whole genome shotgun sequence.</title>
        <authorList>
            <person name="Zhang X."/>
            <person name="Feng G."/>
            <person name="Zhu H."/>
        </authorList>
    </citation>
    <scope>NUCLEOTIDE SEQUENCE [LARGE SCALE GENOMIC DNA]</scope>
    <source>
        <strain evidence="6 7">KCTC 22011</strain>
    </source>
</reference>
<sequence>MNRILAALAATAALALAIGGGAAWNKYLRTPSVELQPMPAHLIALDSAAGQKLLARAEATADFDALMTHFVPQTRRAFCGVASALTTLNAARTTPTPLDQSRLFEHAAVRMHPLKVSVIGMSLDDFAALLRAHGARVTAVYASASSIDEFRDAVRANLANEGDFLLVNYQRSEVGQAPMGHISPIAAYDEQSDRVLVLDVAAHKYPPTWIETETMWNAMRAPLNPQTKTTRGYLVMHGDGVGPDALSAGATLASAD</sequence>
<organism evidence="6 7">
    <name type="scientific">Lysobacter soli</name>
    <dbReference type="NCBI Taxonomy" id="453783"/>
    <lineage>
        <taxon>Bacteria</taxon>
        <taxon>Pseudomonadati</taxon>
        <taxon>Pseudomonadota</taxon>
        <taxon>Gammaproteobacteria</taxon>
        <taxon>Lysobacterales</taxon>
        <taxon>Lysobacteraceae</taxon>
        <taxon>Lysobacter</taxon>
    </lineage>
</organism>
<dbReference type="Proteomes" id="UP000256829">
    <property type="component" value="Unassembled WGS sequence"/>
</dbReference>
<dbReference type="InterPro" id="IPR038156">
    <property type="entry name" value="PCS_N_sf"/>
</dbReference>
<evidence type="ECO:0000256" key="4">
    <source>
        <dbReference type="ARBA" id="ARBA00022723"/>
    </source>
</evidence>
<evidence type="ECO:0000256" key="1">
    <source>
        <dbReference type="ARBA" id="ARBA00012468"/>
    </source>
</evidence>
<keyword evidence="7" id="KW-1185">Reference proteome</keyword>
<dbReference type="RefSeq" id="WP_115843088.1">
    <property type="nucleotide sequence ID" value="NZ_CP183976.1"/>
</dbReference>
<dbReference type="EMBL" id="QTJR01000010">
    <property type="protein sequence ID" value="RDY66285.1"/>
    <property type="molecule type" value="Genomic_DNA"/>
</dbReference>
<accession>A0A3D8VAF0</accession>
<evidence type="ECO:0000256" key="2">
    <source>
        <dbReference type="ARBA" id="ARBA00022539"/>
    </source>
</evidence>
<dbReference type="PANTHER" id="PTHR33447">
    <property type="entry name" value="GLUTATHIONE GAMMA-GLUTAMYLCYSTEINYLTRANSFERASE"/>
    <property type="match status" value="1"/>
</dbReference>
<dbReference type="EC" id="2.3.2.15" evidence="1"/>
<keyword evidence="3" id="KW-0808">Transferase</keyword>
<dbReference type="GO" id="GO:0046872">
    <property type="term" value="F:metal ion binding"/>
    <property type="evidence" value="ECO:0007669"/>
    <property type="project" value="UniProtKB-KW"/>
</dbReference>
<dbReference type="GO" id="GO:0046938">
    <property type="term" value="P:phytochelatin biosynthetic process"/>
    <property type="evidence" value="ECO:0007669"/>
    <property type="project" value="InterPro"/>
</dbReference>
<dbReference type="SUPFAM" id="SSF54001">
    <property type="entry name" value="Cysteine proteinases"/>
    <property type="match status" value="1"/>
</dbReference>
<dbReference type="InterPro" id="IPR038765">
    <property type="entry name" value="Papain-like_cys_pep_sf"/>
</dbReference>
<comment type="caution">
    <text evidence="6">The sequence shown here is derived from an EMBL/GenBank/DDBJ whole genome shotgun (WGS) entry which is preliminary data.</text>
</comment>
<dbReference type="InterPro" id="IPR007719">
    <property type="entry name" value="PCS_N"/>
</dbReference>
<name>A0A3D8VAF0_9GAMM</name>
<evidence type="ECO:0000313" key="7">
    <source>
        <dbReference type="Proteomes" id="UP000256829"/>
    </source>
</evidence>